<dbReference type="Pfam" id="PF04612">
    <property type="entry name" value="T2SSM"/>
    <property type="match status" value="1"/>
</dbReference>
<proteinExistence type="inferred from homology"/>
<dbReference type="EMBL" id="CP000378">
    <property type="protein sequence ID" value="ABF74934.1"/>
    <property type="molecule type" value="Genomic_DNA"/>
</dbReference>
<evidence type="ECO:0000256" key="8">
    <source>
        <dbReference type="ARBA" id="ARBA00022989"/>
    </source>
</evidence>
<evidence type="ECO:0000256" key="5">
    <source>
        <dbReference type="ARBA" id="ARBA00022519"/>
    </source>
</evidence>
<protein>
    <submittedName>
        <fullName evidence="11">General secretion pathway M protein</fullName>
    </submittedName>
</protein>
<evidence type="ECO:0000256" key="10">
    <source>
        <dbReference type="SAM" id="Phobius"/>
    </source>
</evidence>
<dbReference type="AlphaFoldDB" id="A0A0H2XM39"/>
<sequence length="168" mass="18153">MKAEQLNQTLAQFWGERTPREKTLLGWGGAVLAIAIAYSVLWSPAQEGRARIQRELPAMRHELAQMTAQANEAKSLATAAQGVAPTGLALKDALTASLSDHGLQGAQVQIVGNGVQIQMKNVSFPAWAQWLDDARRQFKVQVGEAHATALKEDGQVDLTAVMQPSVQK</sequence>
<dbReference type="InterPro" id="IPR007690">
    <property type="entry name" value="T2SS_GspM"/>
</dbReference>
<evidence type="ECO:0000256" key="7">
    <source>
        <dbReference type="ARBA" id="ARBA00022927"/>
    </source>
</evidence>
<evidence type="ECO:0000256" key="6">
    <source>
        <dbReference type="ARBA" id="ARBA00022692"/>
    </source>
</evidence>
<organism evidence="11">
    <name type="scientific">Burkholderia orbicola (strain AU 1054)</name>
    <dbReference type="NCBI Taxonomy" id="331271"/>
    <lineage>
        <taxon>Bacteria</taxon>
        <taxon>Pseudomonadati</taxon>
        <taxon>Pseudomonadota</taxon>
        <taxon>Betaproteobacteria</taxon>
        <taxon>Burkholderiales</taxon>
        <taxon>Burkholderiaceae</taxon>
        <taxon>Burkholderia</taxon>
        <taxon>Burkholderia cepacia complex</taxon>
        <taxon>Burkholderia orbicola</taxon>
    </lineage>
</organism>
<keyword evidence="3" id="KW-0813">Transport</keyword>
<gene>
    <name evidence="11" type="ordered locus">Bcen_0018</name>
</gene>
<keyword evidence="7" id="KW-0653">Protein transport</keyword>
<evidence type="ECO:0000313" key="11">
    <source>
        <dbReference type="EMBL" id="ABF74934.1"/>
    </source>
</evidence>
<evidence type="ECO:0000256" key="4">
    <source>
        <dbReference type="ARBA" id="ARBA00022475"/>
    </source>
</evidence>
<dbReference type="GO" id="GO:0015628">
    <property type="term" value="P:protein secretion by the type II secretion system"/>
    <property type="evidence" value="ECO:0007669"/>
    <property type="project" value="InterPro"/>
</dbReference>
<evidence type="ECO:0000256" key="3">
    <source>
        <dbReference type="ARBA" id="ARBA00022448"/>
    </source>
</evidence>
<dbReference type="GO" id="GO:0015627">
    <property type="term" value="C:type II protein secretion system complex"/>
    <property type="evidence" value="ECO:0007669"/>
    <property type="project" value="InterPro"/>
</dbReference>
<evidence type="ECO:0000256" key="9">
    <source>
        <dbReference type="ARBA" id="ARBA00023136"/>
    </source>
</evidence>
<dbReference type="Gene3D" id="3.30.1360.100">
    <property type="entry name" value="General secretion pathway protein M, EpsM"/>
    <property type="match status" value="1"/>
</dbReference>
<name>A0A0H2XM39_BURO1</name>
<keyword evidence="8 10" id="KW-1133">Transmembrane helix</keyword>
<keyword evidence="4" id="KW-1003">Cell membrane</keyword>
<dbReference type="SUPFAM" id="SSF103054">
    <property type="entry name" value="General secretion pathway protein M, EpsM"/>
    <property type="match status" value="1"/>
</dbReference>
<accession>A0A0H2XM39</accession>
<reference evidence="11" key="1">
    <citation type="submission" date="2006-05" db="EMBL/GenBank/DDBJ databases">
        <title>Complete sequence of chromosome 1 of Burkholderia cenocepacia AU 1054.</title>
        <authorList>
            <consortium name="US DOE Joint Genome Institute"/>
            <person name="Copeland A."/>
            <person name="Lucas S."/>
            <person name="Lapidus A."/>
            <person name="Barry K."/>
            <person name="Detter J.C."/>
            <person name="Glavina del Rio T."/>
            <person name="Hammon N."/>
            <person name="Israni S."/>
            <person name="Dalin E."/>
            <person name="Tice H."/>
            <person name="Pitluck S."/>
            <person name="Chain P."/>
            <person name="Malfatti S."/>
            <person name="Shin M."/>
            <person name="Vergez L."/>
            <person name="Schmutz J."/>
            <person name="Larimer F."/>
            <person name="Land M."/>
            <person name="Hauser L."/>
            <person name="Kyrpides N."/>
            <person name="Lykidis A."/>
            <person name="LiPuma J.J."/>
            <person name="Konstantinidis K."/>
            <person name="Tiedje J.M."/>
            <person name="Richardson P."/>
        </authorList>
    </citation>
    <scope>NUCLEOTIDE SEQUENCE [LARGE SCALE GENOMIC DNA]</scope>
    <source>
        <strain evidence="11">AU 1054</strain>
    </source>
</reference>
<comment type="similarity">
    <text evidence="2">Belongs to the GSP M family.</text>
</comment>
<dbReference type="GO" id="GO:0005886">
    <property type="term" value="C:plasma membrane"/>
    <property type="evidence" value="ECO:0007669"/>
    <property type="project" value="UniProtKB-SubCell"/>
</dbReference>
<evidence type="ECO:0000256" key="1">
    <source>
        <dbReference type="ARBA" id="ARBA00004377"/>
    </source>
</evidence>
<feature type="transmembrane region" description="Helical" evidence="10">
    <location>
        <begin position="24"/>
        <end position="45"/>
    </location>
</feature>
<comment type="subcellular location">
    <subcellularLocation>
        <location evidence="1">Cell inner membrane</location>
        <topology evidence="1">Single-pass membrane protein</topology>
    </subcellularLocation>
</comment>
<dbReference type="HOGENOM" id="CLU_118900_1_0_4"/>
<keyword evidence="9 10" id="KW-0472">Membrane</keyword>
<keyword evidence="5" id="KW-0997">Cell inner membrane</keyword>
<keyword evidence="6 10" id="KW-0812">Transmembrane</keyword>
<evidence type="ECO:0000256" key="2">
    <source>
        <dbReference type="ARBA" id="ARBA00010637"/>
    </source>
</evidence>
<dbReference type="InterPro" id="IPR023229">
    <property type="entry name" value="T2SS_M_periplasmic_sf"/>
</dbReference>